<comment type="caution">
    <text evidence="8">The sequence shown here is derived from an EMBL/GenBank/DDBJ whole genome shotgun (WGS) entry which is preliminary data.</text>
</comment>
<dbReference type="GO" id="GO:0003964">
    <property type="term" value="F:RNA-directed DNA polymerase activity"/>
    <property type="evidence" value="ECO:0007669"/>
    <property type="project" value="UniProtKB-KW"/>
</dbReference>
<dbReference type="InterPro" id="IPR043502">
    <property type="entry name" value="DNA/RNA_pol_sf"/>
</dbReference>
<evidence type="ECO:0000256" key="3">
    <source>
        <dbReference type="ARBA" id="ARBA00022722"/>
    </source>
</evidence>
<keyword evidence="6" id="KW-0695">RNA-directed DNA polymerase</keyword>
<name>A0A9R1X8H8_LACSA</name>
<dbReference type="PANTHER" id="PTHR34072">
    <property type="entry name" value="ENZYMATIC POLYPROTEIN-RELATED"/>
    <property type="match status" value="1"/>
</dbReference>
<dbReference type="Proteomes" id="UP000235145">
    <property type="component" value="Unassembled WGS sequence"/>
</dbReference>
<dbReference type="Gene3D" id="3.10.10.10">
    <property type="entry name" value="HIV Type 1 Reverse Transcriptase, subunit A, domain 1"/>
    <property type="match status" value="1"/>
</dbReference>
<evidence type="ECO:0000313" key="9">
    <source>
        <dbReference type="Proteomes" id="UP000235145"/>
    </source>
</evidence>
<dbReference type="PANTHER" id="PTHR34072:SF57">
    <property type="entry name" value="RNA-DIRECTED DNA POLYMERASE"/>
    <property type="match status" value="1"/>
</dbReference>
<evidence type="ECO:0000256" key="4">
    <source>
        <dbReference type="ARBA" id="ARBA00022759"/>
    </source>
</evidence>
<gene>
    <name evidence="8" type="ORF">LSAT_V11C500263880</name>
</gene>
<dbReference type="GO" id="GO:0016787">
    <property type="term" value="F:hydrolase activity"/>
    <property type="evidence" value="ECO:0007669"/>
    <property type="project" value="UniProtKB-KW"/>
</dbReference>
<keyword evidence="9" id="KW-1185">Reference proteome</keyword>
<feature type="domain" description="Reverse transcriptase RNase H-like" evidence="7">
    <location>
        <begin position="97"/>
        <end position="151"/>
    </location>
</feature>
<dbReference type="AlphaFoldDB" id="A0A9R1X8H8"/>
<evidence type="ECO:0000256" key="6">
    <source>
        <dbReference type="ARBA" id="ARBA00022918"/>
    </source>
</evidence>
<proteinExistence type="predicted"/>
<keyword evidence="3" id="KW-0540">Nuclease</keyword>
<evidence type="ECO:0000256" key="1">
    <source>
        <dbReference type="ARBA" id="ARBA00022679"/>
    </source>
</evidence>
<accession>A0A9R1X8H8</accession>
<evidence type="ECO:0000256" key="2">
    <source>
        <dbReference type="ARBA" id="ARBA00022695"/>
    </source>
</evidence>
<dbReference type="InterPro" id="IPR041373">
    <property type="entry name" value="RT_RNaseH"/>
</dbReference>
<organism evidence="8 9">
    <name type="scientific">Lactuca sativa</name>
    <name type="common">Garden lettuce</name>
    <dbReference type="NCBI Taxonomy" id="4236"/>
    <lineage>
        <taxon>Eukaryota</taxon>
        <taxon>Viridiplantae</taxon>
        <taxon>Streptophyta</taxon>
        <taxon>Embryophyta</taxon>
        <taxon>Tracheophyta</taxon>
        <taxon>Spermatophyta</taxon>
        <taxon>Magnoliopsida</taxon>
        <taxon>eudicotyledons</taxon>
        <taxon>Gunneridae</taxon>
        <taxon>Pentapetalae</taxon>
        <taxon>asterids</taxon>
        <taxon>campanulids</taxon>
        <taxon>Asterales</taxon>
        <taxon>Asteraceae</taxon>
        <taxon>Cichorioideae</taxon>
        <taxon>Cichorieae</taxon>
        <taxon>Lactucinae</taxon>
        <taxon>Lactuca</taxon>
    </lineage>
</organism>
<sequence>MGWTIAVIKGLSPSTGLHKILMEDECKSSRHAQRRLNPPMIEVVNKEILKLLNVGMIYPISNTKWVSPVQNDAFDKLKEFLTSIPIIQSPNWDIPFEIMCNASNYAIGTFRQYLLGTKVIVYSDHAVVKYLMTKKDANYRLIQWILLLKKFDLEIQDKIR</sequence>
<evidence type="ECO:0000313" key="8">
    <source>
        <dbReference type="EMBL" id="KAJ0202794.1"/>
    </source>
</evidence>
<reference evidence="8 9" key="1">
    <citation type="journal article" date="2017" name="Nat. Commun.">
        <title>Genome assembly with in vitro proximity ligation data and whole-genome triplication in lettuce.</title>
        <authorList>
            <person name="Reyes-Chin-Wo S."/>
            <person name="Wang Z."/>
            <person name="Yang X."/>
            <person name="Kozik A."/>
            <person name="Arikit S."/>
            <person name="Song C."/>
            <person name="Xia L."/>
            <person name="Froenicke L."/>
            <person name="Lavelle D.O."/>
            <person name="Truco M.J."/>
            <person name="Xia R."/>
            <person name="Zhu S."/>
            <person name="Xu C."/>
            <person name="Xu H."/>
            <person name="Xu X."/>
            <person name="Cox K."/>
            <person name="Korf I."/>
            <person name="Meyers B.C."/>
            <person name="Michelmore R.W."/>
        </authorList>
    </citation>
    <scope>NUCLEOTIDE SEQUENCE [LARGE SCALE GENOMIC DNA]</scope>
    <source>
        <strain evidence="9">cv. Salinas</strain>
        <tissue evidence="8">Seedlings</tissue>
    </source>
</reference>
<protein>
    <recommendedName>
        <fullName evidence="7">Reverse transcriptase RNase H-like domain-containing protein</fullName>
    </recommendedName>
</protein>
<dbReference type="Pfam" id="PF17917">
    <property type="entry name" value="RT_RNaseH"/>
    <property type="match status" value="1"/>
</dbReference>
<keyword evidence="5" id="KW-0378">Hydrolase</keyword>
<keyword evidence="1" id="KW-0808">Transferase</keyword>
<evidence type="ECO:0000256" key="5">
    <source>
        <dbReference type="ARBA" id="ARBA00022801"/>
    </source>
</evidence>
<dbReference type="GO" id="GO:0004519">
    <property type="term" value="F:endonuclease activity"/>
    <property type="evidence" value="ECO:0007669"/>
    <property type="project" value="UniProtKB-KW"/>
</dbReference>
<evidence type="ECO:0000259" key="7">
    <source>
        <dbReference type="Pfam" id="PF17917"/>
    </source>
</evidence>
<dbReference type="SUPFAM" id="SSF56672">
    <property type="entry name" value="DNA/RNA polymerases"/>
    <property type="match status" value="1"/>
</dbReference>
<keyword evidence="4" id="KW-0255">Endonuclease</keyword>
<dbReference type="EMBL" id="NBSK02000005">
    <property type="protein sequence ID" value="KAJ0202794.1"/>
    <property type="molecule type" value="Genomic_DNA"/>
</dbReference>
<keyword evidence="2" id="KW-0548">Nucleotidyltransferase</keyword>